<dbReference type="GO" id="GO:0010235">
    <property type="term" value="P:guard mother cell cytokinesis"/>
    <property type="evidence" value="ECO:0007669"/>
    <property type="project" value="UniProtKB-ARBA"/>
</dbReference>
<dbReference type="GO" id="GO:0010376">
    <property type="term" value="P:stomatal complex formation"/>
    <property type="evidence" value="ECO:0007669"/>
    <property type="project" value="UniProtKB-ARBA"/>
</dbReference>
<dbReference type="PROSITE" id="PS51294">
    <property type="entry name" value="HTH_MYB"/>
    <property type="match status" value="2"/>
</dbReference>
<dbReference type="FunFam" id="1.10.10.60:FF:000355">
    <property type="entry name" value="Transcription factor MYB124"/>
    <property type="match status" value="1"/>
</dbReference>
<dbReference type="GO" id="GO:0048364">
    <property type="term" value="P:root development"/>
    <property type="evidence" value="ECO:0007669"/>
    <property type="project" value="UniProtKB-ARBA"/>
</dbReference>
<dbReference type="SMART" id="SM00717">
    <property type="entry name" value="SANT"/>
    <property type="match status" value="2"/>
</dbReference>
<comment type="subunit">
    <text evidence="5">Interacts with RBR1.</text>
</comment>
<dbReference type="GO" id="GO:0009737">
    <property type="term" value="P:response to abscisic acid"/>
    <property type="evidence" value="ECO:0007669"/>
    <property type="project" value="UniProtKB-ARBA"/>
</dbReference>
<dbReference type="PANTHER" id="PTHR45614">
    <property type="entry name" value="MYB PROTEIN-RELATED"/>
    <property type="match status" value="1"/>
</dbReference>
<dbReference type="GO" id="GO:0010052">
    <property type="term" value="P:guard cell differentiation"/>
    <property type="evidence" value="ECO:0007669"/>
    <property type="project" value="UniProtKB-ARBA"/>
</dbReference>
<dbReference type="Pfam" id="PF13921">
    <property type="entry name" value="Myb_DNA-bind_6"/>
    <property type="match status" value="1"/>
</dbReference>
<evidence type="ECO:0000259" key="7">
    <source>
        <dbReference type="PROSITE" id="PS50090"/>
    </source>
</evidence>
<dbReference type="PROSITE" id="PS50090">
    <property type="entry name" value="MYB_LIKE"/>
    <property type="match status" value="2"/>
</dbReference>
<keyword evidence="2" id="KW-0677">Repeat</keyword>
<feature type="region of interest" description="Disordered" evidence="6">
    <location>
        <begin position="358"/>
        <end position="378"/>
    </location>
</feature>
<dbReference type="GO" id="GO:0010444">
    <property type="term" value="P:guard mother cell differentiation"/>
    <property type="evidence" value="ECO:0007669"/>
    <property type="project" value="UniProtKB-ARBA"/>
</dbReference>
<dbReference type="Gene3D" id="1.10.10.60">
    <property type="entry name" value="Homeodomain-like"/>
    <property type="match status" value="2"/>
</dbReference>
<feature type="region of interest" description="Disordered" evidence="6">
    <location>
        <begin position="1"/>
        <end position="62"/>
    </location>
</feature>
<proteinExistence type="predicted"/>
<keyword evidence="4" id="KW-0539">Nucleus</keyword>
<feature type="domain" description="HTH myb-type" evidence="8">
    <location>
        <begin position="113"/>
        <end position="163"/>
    </location>
</feature>
<dbReference type="GO" id="GO:0050891">
    <property type="term" value="P:multicellular organismal-level water homeostasis"/>
    <property type="evidence" value="ECO:0007669"/>
    <property type="project" value="UniProtKB-ARBA"/>
</dbReference>
<reference evidence="9" key="1">
    <citation type="journal article" name="Plants (Basel)">
        <title>NAC and MYB Families and Lignin Biosynthesis-Related Members Identification and Expression Analysis in Melilotus albus.</title>
        <authorList>
            <person name="Chen L."/>
            <person name="Wu F."/>
            <person name="Zhang J."/>
        </authorList>
    </citation>
    <scope>NUCLEOTIDE SEQUENCE</scope>
</reference>
<gene>
    <name evidence="9" type="primary">EVM0014851.2</name>
</gene>
<evidence type="ECO:0000256" key="4">
    <source>
        <dbReference type="ARBA" id="ARBA00023242"/>
    </source>
</evidence>
<dbReference type="GO" id="GO:1901333">
    <property type="term" value="P:positive regulation of lateral root development"/>
    <property type="evidence" value="ECO:0007669"/>
    <property type="project" value="UniProtKB-ARBA"/>
</dbReference>
<evidence type="ECO:0000256" key="5">
    <source>
        <dbReference type="ARBA" id="ARBA00063045"/>
    </source>
</evidence>
<dbReference type="GO" id="GO:0009554">
    <property type="term" value="P:megasporogenesis"/>
    <property type="evidence" value="ECO:0007669"/>
    <property type="project" value="UniProtKB-ARBA"/>
</dbReference>
<feature type="compositionally biased region" description="Basic and acidic residues" evidence="6">
    <location>
        <begin position="1"/>
        <end position="57"/>
    </location>
</feature>
<dbReference type="InterPro" id="IPR017930">
    <property type="entry name" value="Myb_dom"/>
</dbReference>
<dbReference type="CDD" id="cd00167">
    <property type="entry name" value="SANT"/>
    <property type="match status" value="2"/>
</dbReference>
<evidence type="ECO:0000256" key="3">
    <source>
        <dbReference type="ARBA" id="ARBA00023125"/>
    </source>
</evidence>
<feature type="domain" description="Myb-like" evidence="7">
    <location>
        <begin position="64"/>
        <end position="108"/>
    </location>
</feature>
<dbReference type="GO" id="GO:0009629">
    <property type="term" value="P:response to gravity"/>
    <property type="evidence" value="ECO:0007669"/>
    <property type="project" value="UniProtKB-ARBA"/>
</dbReference>
<protein>
    <submittedName>
        <fullName evidence="9">MYB family transcription factor</fullName>
    </submittedName>
</protein>
<evidence type="ECO:0000256" key="6">
    <source>
        <dbReference type="SAM" id="MobiDB-lite"/>
    </source>
</evidence>
<feature type="domain" description="HTH myb-type" evidence="8">
    <location>
        <begin position="57"/>
        <end position="112"/>
    </location>
</feature>
<keyword evidence="3" id="KW-0238">DNA-binding</keyword>
<evidence type="ECO:0000256" key="2">
    <source>
        <dbReference type="ARBA" id="ARBA00022737"/>
    </source>
</evidence>
<organism evidence="9">
    <name type="scientific">Melilotus albus</name>
    <name type="common">White sweet clover</name>
    <name type="synonym">Melilotus officinalis subsp. albus</name>
    <dbReference type="NCBI Taxonomy" id="47082"/>
    <lineage>
        <taxon>Eukaryota</taxon>
        <taxon>Viridiplantae</taxon>
        <taxon>Streptophyta</taxon>
        <taxon>Embryophyta</taxon>
        <taxon>Tracheophyta</taxon>
        <taxon>Spermatophyta</taxon>
        <taxon>Magnoliopsida</taxon>
        <taxon>eudicotyledons</taxon>
        <taxon>Gunneridae</taxon>
        <taxon>Pentapetalae</taxon>
        <taxon>rosids</taxon>
        <taxon>fabids</taxon>
        <taxon>Fabales</taxon>
        <taxon>Fabaceae</taxon>
        <taxon>Papilionoideae</taxon>
        <taxon>50 kb inversion clade</taxon>
        <taxon>NPAAA clade</taxon>
        <taxon>Hologalegina</taxon>
        <taxon>IRL clade</taxon>
        <taxon>Trifolieae</taxon>
        <taxon>Melilotus</taxon>
    </lineage>
</organism>
<feature type="compositionally biased region" description="Polar residues" evidence="6">
    <location>
        <begin position="361"/>
        <end position="378"/>
    </location>
</feature>
<feature type="domain" description="Myb-like" evidence="7">
    <location>
        <begin position="109"/>
        <end position="159"/>
    </location>
</feature>
<comment type="subcellular location">
    <subcellularLocation>
        <location evidence="1">Nucleus</location>
    </subcellularLocation>
</comment>
<feature type="compositionally biased region" description="Polar residues" evidence="6">
    <location>
        <begin position="265"/>
        <end position="275"/>
    </location>
</feature>
<evidence type="ECO:0000313" key="9">
    <source>
        <dbReference type="EMBL" id="QSD99529.1"/>
    </source>
</evidence>
<dbReference type="GO" id="GO:1901002">
    <property type="term" value="P:positive regulation of response to salt stress"/>
    <property type="evidence" value="ECO:0007669"/>
    <property type="project" value="UniProtKB-ARBA"/>
</dbReference>
<accession>A0A896WAP2</accession>
<name>A0A896WAP2_MELAB</name>
<dbReference type="PANTHER" id="PTHR45614:SF76">
    <property type="entry name" value="TRANSCRIPTION FACTOR MYB124"/>
    <property type="match status" value="1"/>
</dbReference>
<sequence length="535" mass="60559">MMDANKEKQQGNEESSPKKEKQQGNEESSMKEEKQQGNEESSMKKEKQQDDEKSSTKKERHIVSWTQAEDDILREQIRIHGTENWAIIASKFNGKTTRQCRRRWYTYLNANFKKDGWTPDEDMLLSEAQKVFGNKWTEIAKVVSGRTDNAVKNRFSTLRKKREKNEKNEAIAKERIIPCIASNTKRNISHQGYNTGTTSESAVPVKKISRRAHIPDDAKEMNFGDRSHLRNAILINQQPRAPFAELAQKSNNVNNVPDRHHVSNDKFNSSGQNNKYELKKDDPKIRALIQIMDSGNMERVWKPLLEYLNKTDIIGEKIAVLQLVSNMVKELKSSNERGNSRLRKMELDKSSEYRTGLTLLPKSTGTGDNLESSSNQDIGTEMKATHKSTGTRDNLESSLNQDIGTEMKAIHKSTGAGDNLESSSNQDIGTEMKATQFGVEKEVCEGVEEVLSTGKVAQDMILYSEEQINASSRMEGSPLQVTPIFRSLGEGIPTPEFTDSEKNFLRKTLGVESPSHSPYKLSPCIRALRDDPRFI</sequence>
<evidence type="ECO:0000259" key="8">
    <source>
        <dbReference type="PROSITE" id="PS51294"/>
    </source>
</evidence>
<dbReference type="EMBL" id="MW302375">
    <property type="protein sequence ID" value="QSD99529.1"/>
    <property type="molecule type" value="Genomic_DNA"/>
</dbReference>
<dbReference type="GO" id="GO:0005634">
    <property type="term" value="C:nucleus"/>
    <property type="evidence" value="ECO:0007669"/>
    <property type="project" value="UniProtKB-SubCell"/>
</dbReference>
<evidence type="ECO:0000256" key="1">
    <source>
        <dbReference type="ARBA" id="ARBA00004123"/>
    </source>
</evidence>
<dbReference type="GO" id="GO:0000981">
    <property type="term" value="F:DNA-binding transcription factor activity, RNA polymerase II-specific"/>
    <property type="evidence" value="ECO:0007669"/>
    <property type="project" value="TreeGrafter"/>
</dbReference>
<feature type="region of interest" description="Disordered" evidence="6">
    <location>
        <begin position="254"/>
        <end position="277"/>
    </location>
</feature>
<dbReference type="InterPro" id="IPR009057">
    <property type="entry name" value="Homeodomain-like_sf"/>
</dbReference>
<dbReference type="GO" id="GO:0000978">
    <property type="term" value="F:RNA polymerase II cis-regulatory region sequence-specific DNA binding"/>
    <property type="evidence" value="ECO:0007669"/>
    <property type="project" value="TreeGrafter"/>
</dbReference>
<dbReference type="SUPFAM" id="SSF46689">
    <property type="entry name" value="Homeodomain-like"/>
    <property type="match status" value="1"/>
</dbReference>
<dbReference type="GO" id="GO:1902806">
    <property type="term" value="P:regulation of cell cycle G1/S phase transition"/>
    <property type="evidence" value="ECO:0007669"/>
    <property type="project" value="UniProtKB-ARBA"/>
</dbReference>
<dbReference type="InterPro" id="IPR001005">
    <property type="entry name" value="SANT/Myb"/>
</dbReference>
<dbReference type="AlphaFoldDB" id="A0A896WAP2"/>
<dbReference type="GO" id="GO:0032875">
    <property type="term" value="P:regulation of DNA endoreduplication"/>
    <property type="evidence" value="ECO:0007669"/>
    <property type="project" value="UniProtKB-ARBA"/>
</dbReference>
<dbReference type="InterPro" id="IPR050560">
    <property type="entry name" value="MYB_TF"/>
</dbReference>
<dbReference type="GO" id="GO:1902584">
    <property type="term" value="P:positive regulation of response to water deprivation"/>
    <property type="evidence" value="ECO:0007669"/>
    <property type="project" value="UniProtKB-ARBA"/>
</dbReference>
<dbReference type="GO" id="GO:2000037">
    <property type="term" value="P:regulation of stomatal complex patterning"/>
    <property type="evidence" value="ECO:0007669"/>
    <property type="project" value="UniProtKB-ARBA"/>
</dbReference>